<dbReference type="SUPFAM" id="SSF56672">
    <property type="entry name" value="DNA/RNA polymerases"/>
    <property type="match status" value="1"/>
</dbReference>
<dbReference type="Gene3D" id="1.10.287.210">
    <property type="match status" value="1"/>
</dbReference>
<evidence type="ECO:0000256" key="8">
    <source>
        <dbReference type="ARBA" id="ARBA00022884"/>
    </source>
</evidence>
<sequence>MQPLGPLPPYSKIMQGPNEPYVQFVEKLTQAIKLQVQKEHAREEVLEEMAFSNMNERCHAAILSLPLKPPPTLQHILEVCEQKDLTQVPSKGPAPDLTILPDVTPPILTTTLQYEPFQLSLTKSILLSDSDWHSISVSSEQVPTINREAPRKRYHWKVLPQGMKNSPVICQWYVSSLLSPVHAAAEKAIIHHYMDDVLVCAPNEDLLTHPLDLKVNALVAAGFELQELKIQRMPPWKYLGQEISKWTIVPQKLAIKTKIRTLADAHQLCGALNWARPWLGLTTEDLAPLFNLLKGREELSSPRSLTREAQKALEKVQGKKSWDAIKHLVQASFMGIPKALKTDNRPAYKSREFRSFLQQWGVDHKKGIPHYPTGHAVVERTHRDLKRVFCPQQQVLKTEPPSIRLAMNSLNCSFETLNLPIVCHFGGSQQLALRAKPPVLVKDPETGRTEGPHDLVMCGRGSPELTMATVKIPFAAHLLQLMLLTSLGWIVPQPKVNIWTTLAKAIGQDHICLSSTAATDPMSTCLVGIPFKPEEFPAVLLKLRDHYNGKAPAIRKRDLASLHLDCNSEITHWSRAKATAVIVFLPWVSVAKAMGELGRLECWVANQANLTSNAFSDLLSDEEIRRQVTLQNRAAIEYLLLLHNHKCKEFEGLCCFNLSSKAEDIHKTISKMKDLVGDIKRETKDWLSRLFKDWGLLGWVGSLVKTGLFVLFIIILISIAFGLIKCMVYWLISNTTTPPEVNQVTLPTAPADGQGLEGAVPLEEDENPENILPPKRDWPIPLEEWPTNQQWFEDLDPKSEYLDPQVQFTSF</sequence>
<keyword evidence="8" id="KW-0694">RNA-binding</keyword>
<dbReference type="SUPFAM" id="SSF58069">
    <property type="entry name" value="Virus ectodomain"/>
    <property type="match status" value="1"/>
</dbReference>
<dbReference type="PANTHER" id="PTHR41694:SF3">
    <property type="entry name" value="RNA-DIRECTED DNA POLYMERASE-RELATED"/>
    <property type="match status" value="1"/>
</dbReference>
<evidence type="ECO:0000256" key="11">
    <source>
        <dbReference type="SAM" id="MobiDB-lite"/>
    </source>
</evidence>
<keyword evidence="4" id="KW-0548">Nucleotidyltransferase</keyword>
<dbReference type="GO" id="GO:0004523">
    <property type="term" value="F:RNA-DNA hybrid ribonuclease activity"/>
    <property type="evidence" value="ECO:0007669"/>
    <property type="project" value="UniProtKB-EC"/>
</dbReference>
<evidence type="ECO:0000256" key="10">
    <source>
        <dbReference type="ARBA" id="ARBA00022932"/>
    </source>
</evidence>
<dbReference type="PANTHER" id="PTHR41694">
    <property type="entry name" value="ENDOGENOUS RETROVIRUS GROUP K MEMBER POL PROTEIN"/>
    <property type="match status" value="1"/>
</dbReference>
<keyword evidence="16" id="KW-1185">Reference proteome</keyword>
<dbReference type="SUPFAM" id="SSF47353">
    <property type="entry name" value="Retrovirus capsid dimerization domain-like"/>
    <property type="match status" value="1"/>
</dbReference>
<dbReference type="Proteomes" id="UP000796761">
    <property type="component" value="Unassembled WGS sequence"/>
</dbReference>
<dbReference type="GO" id="GO:0015074">
    <property type="term" value="P:DNA integration"/>
    <property type="evidence" value="ECO:0007669"/>
    <property type="project" value="InterPro"/>
</dbReference>
<evidence type="ECO:0000256" key="12">
    <source>
        <dbReference type="SAM" id="Phobius"/>
    </source>
</evidence>
<dbReference type="OrthoDB" id="9386368at2759"/>
<dbReference type="InterPro" id="IPR045345">
    <property type="entry name" value="Gag_p24_C"/>
</dbReference>
<dbReference type="InterPro" id="IPR001584">
    <property type="entry name" value="Integrase_cat-core"/>
</dbReference>
<feature type="region of interest" description="Disordered" evidence="11">
    <location>
        <begin position="758"/>
        <end position="781"/>
    </location>
</feature>
<evidence type="ECO:0000256" key="5">
    <source>
        <dbReference type="ARBA" id="ARBA00022722"/>
    </source>
</evidence>
<keyword evidence="7" id="KW-0378">Hydrolase</keyword>
<comment type="caution">
    <text evidence="15">The sequence shown here is derived from an EMBL/GenBank/DDBJ whole genome shotgun (WGS) entry which is preliminary data.</text>
</comment>
<dbReference type="Pfam" id="PF00078">
    <property type="entry name" value="RVT_1"/>
    <property type="match status" value="1"/>
</dbReference>
<dbReference type="InterPro" id="IPR043128">
    <property type="entry name" value="Rev_trsase/Diguanyl_cyclase"/>
</dbReference>
<dbReference type="InterPro" id="IPR012337">
    <property type="entry name" value="RNaseH-like_sf"/>
</dbReference>
<dbReference type="InterPro" id="IPR008916">
    <property type="entry name" value="Retrov_capsid_C"/>
</dbReference>
<feature type="transmembrane region" description="Helical" evidence="12">
    <location>
        <begin position="708"/>
        <end position="732"/>
    </location>
</feature>
<dbReference type="Gene3D" id="3.30.70.270">
    <property type="match status" value="2"/>
</dbReference>
<evidence type="ECO:0000259" key="14">
    <source>
        <dbReference type="PROSITE" id="PS50994"/>
    </source>
</evidence>
<evidence type="ECO:0000256" key="7">
    <source>
        <dbReference type="ARBA" id="ARBA00022801"/>
    </source>
</evidence>
<protein>
    <recommendedName>
        <fullName evidence="2">ribonuclease H</fullName>
        <ecNumber evidence="2">3.1.26.4</ecNumber>
    </recommendedName>
</protein>
<evidence type="ECO:0000256" key="3">
    <source>
        <dbReference type="ARBA" id="ARBA00022679"/>
    </source>
</evidence>
<dbReference type="EMBL" id="SWJQ01002125">
    <property type="protein sequence ID" value="TRZ06853.1"/>
    <property type="molecule type" value="Genomic_DNA"/>
</dbReference>
<keyword evidence="10" id="KW-0239">DNA-directed DNA polymerase</keyword>
<keyword evidence="12" id="KW-1133">Transmembrane helix</keyword>
<dbReference type="GO" id="GO:0003887">
    <property type="term" value="F:DNA-directed DNA polymerase activity"/>
    <property type="evidence" value="ECO:0007669"/>
    <property type="project" value="UniProtKB-KW"/>
</dbReference>
<name>A0A8K1D9J2_9PASS</name>
<evidence type="ECO:0000313" key="16">
    <source>
        <dbReference type="Proteomes" id="UP000796761"/>
    </source>
</evidence>
<dbReference type="EC" id="3.1.26.4" evidence="2"/>
<gene>
    <name evidence="15" type="ORF">HGM15179_020254</name>
</gene>
<dbReference type="GO" id="GO:0003964">
    <property type="term" value="F:RNA-directed DNA polymerase activity"/>
    <property type="evidence" value="ECO:0007669"/>
    <property type="project" value="UniProtKB-KW"/>
</dbReference>
<evidence type="ECO:0000259" key="13">
    <source>
        <dbReference type="PROSITE" id="PS50878"/>
    </source>
</evidence>
<evidence type="ECO:0000256" key="2">
    <source>
        <dbReference type="ARBA" id="ARBA00012180"/>
    </source>
</evidence>
<dbReference type="Gene3D" id="1.10.1200.30">
    <property type="match status" value="1"/>
</dbReference>
<proteinExistence type="inferred from homology"/>
<evidence type="ECO:0000256" key="1">
    <source>
        <dbReference type="ARBA" id="ARBA00010879"/>
    </source>
</evidence>
<dbReference type="InterPro" id="IPR010661">
    <property type="entry name" value="RVT_thumb"/>
</dbReference>
<evidence type="ECO:0000256" key="4">
    <source>
        <dbReference type="ARBA" id="ARBA00022695"/>
    </source>
</evidence>
<reference evidence="15" key="1">
    <citation type="submission" date="2019-04" db="EMBL/GenBank/DDBJ databases">
        <title>Genome assembly of Zosterops borbonicus 15179.</title>
        <authorList>
            <person name="Leroy T."/>
            <person name="Anselmetti Y."/>
            <person name="Tilak M.-K."/>
            <person name="Nabholz B."/>
        </authorList>
    </citation>
    <scope>NUCLEOTIDE SEQUENCE</scope>
    <source>
        <strain evidence="15">HGM_15179</strain>
        <tissue evidence="15">Muscle</tissue>
    </source>
</reference>
<dbReference type="Pfam" id="PF06817">
    <property type="entry name" value="RVT_thumb"/>
    <property type="match status" value="1"/>
</dbReference>
<dbReference type="Gene3D" id="2.30.30.10">
    <property type="entry name" value="Integrase, C-terminal domain superfamily, retroviral"/>
    <property type="match status" value="1"/>
</dbReference>
<keyword evidence="12" id="KW-0812">Transmembrane</keyword>
<keyword evidence="5" id="KW-0540">Nuclease</keyword>
<keyword evidence="12" id="KW-0472">Membrane</keyword>
<dbReference type="InterPro" id="IPR043502">
    <property type="entry name" value="DNA/RNA_pol_sf"/>
</dbReference>
<evidence type="ECO:0000256" key="6">
    <source>
        <dbReference type="ARBA" id="ARBA00022759"/>
    </source>
</evidence>
<keyword evidence="3" id="KW-0808">Transferase</keyword>
<dbReference type="InterPro" id="IPR000477">
    <property type="entry name" value="RT_dom"/>
</dbReference>
<evidence type="ECO:0000313" key="15">
    <source>
        <dbReference type="EMBL" id="TRZ06853.1"/>
    </source>
</evidence>
<evidence type="ECO:0000256" key="9">
    <source>
        <dbReference type="ARBA" id="ARBA00022918"/>
    </source>
</evidence>
<dbReference type="PROSITE" id="PS50878">
    <property type="entry name" value="RT_POL"/>
    <property type="match status" value="1"/>
</dbReference>
<dbReference type="SUPFAM" id="SSF53098">
    <property type="entry name" value="Ribonuclease H-like"/>
    <property type="match status" value="1"/>
</dbReference>
<dbReference type="PROSITE" id="PS50994">
    <property type="entry name" value="INTEGRASE"/>
    <property type="match status" value="1"/>
</dbReference>
<keyword evidence="9" id="KW-0695">RNA-directed DNA polymerase</keyword>
<organism evidence="15 16">
    <name type="scientific">Zosterops borbonicus</name>
    <dbReference type="NCBI Taxonomy" id="364589"/>
    <lineage>
        <taxon>Eukaryota</taxon>
        <taxon>Metazoa</taxon>
        <taxon>Chordata</taxon>
        <taxon>Craniata</taxon>
        <taxon>Vertebrata</taxon>
        <taxon>Euteleostomi</taxon>
        <taxon>Archelosauria</taxon>
        <taxon>Archosauria</taxon>
        <taxon>Dinosauria</taxon>
        <taxon>Saurischia</taxon>
        <taxon>Theropoda</taxon>
        <taxon>Coelurosauria</taxon>
        <taxon>Aves</taxon>
        <taxon>Neognathae</taxon>
        <taxon>Neoaves</taxon>
        <taxon>Telluraves</taxon>
        <taxon>Australaves</taxon>
        <taxon>Passeriformes</taxon>
        <taxon>Sylvioidea</taxon>
        <taxon>Zosteropidae</taxon>
        <taxon>Zosterops</taxon>
    </lineage>
</organism>
<dbReference type="AlphaFoldDB" id="A0A8K1D9J2"/>
<comment type="similarity">
    <text evidence="1">Belongs to the beta type-B retroviral polymerase family. HERV class-II K(HML-2) pol subfamily.</text>
</comment>
<dbReference type="GO" id="GO:0035613">
    <property type="term" value="F:RNA stem-loop binding"/>
    <property type="evidence" value="ECO:0007669"/>
    <property type="project" value="TreeGrafter"/>
</dbReference>
<accession>A0A8K1D9J2</accession>
<keyword evidence="6" id="KW-0255">Endonuclease</keyword>
<dbReference type="InterPro" id="IPR036862">
    <property type="entry name" value="Integrase_C_dom_sf_retrovir"/>
</dbReference>
<feature type="domain" description="Integrase catalytic" evidence="14">
    <location>
        <begin position="273"/>
        <end position="446"/>
    </location>
</feature>
<feature type="domain" description="Reverse transcriptase" evidence="13">
    <location>
        <begin position="1"/>
        <end position="243"/>
    </location>
</feature>
<dbReference type="Pfam" id="PF19317">
    <property type="entry name" value="Gag_p24_C"/>
    <property type="match status" value="1"/>
</dbReference>